<feature type="compositionally biased region" description="Basic and acidic residues" evidence="11">
    <location>
        <begin position="492"/>
        <end position="509"/>
    </location>
</feature>
<comment type="subcellular location">
    <subcellularLocation>
        <location evidence="1">Nucleus</location>
    </subcellularLocation>
</comment>
<keyword evidence="6" id="KW-0862">Zinc</keyword>
<gene>
    <name evidence="13" type="primary">BRCA1_2</name>
    <name evidence="13" type="ORF">OS493_032311</name>
</gene>
<feature type="region of interest" description="Disordered" evidence="11">
    <location>
        <begin position="96"/>
        <end position="138"/>
    </location>
</feature>
<accession>A0A9X0CPB4</accession>
<feature type="region of interest" description="Disordered" evidence="11">
    <location>
        <begin position="177"/>
        <end position="228"/>
    </location>
</feature>
<dbReference type="GO" id="GO:0008270">
    <property type="term" value="F:zinc ion binding"/>
    <property type="evidence" value="ECO:0007669"/>
    <property type="project" value="UniProtKB-KW"/>
</dbReference>
<evidence type="ECO:0000256" key="7">
    <source>
        <dbReference type="ARBA" id="ARBA00023204"/>
    </source>
</evidence>
<feature type="compositionally biased region" description="Polar residues" evidence="11">
    <location>
        <begin position="983"/>
        <end position="996"/>
    </location>
</feature>
<evidence type="ECO:0000259" key="12">
    <source>
        <dbReference type="PROSITE" id="PS50089"/>
    </source>
</evidence>
<dbReference type="PROSITE" id="PS00518">
    <property type="entry name" value="ZF_RING_1"/>
    <property type="match status" value="1"/>
</dbReference>
<evidence type="ECO:0000256" key="5">
    <source>
        <dbReference type="ARBA" id="ARBA00022771"/>
    </source>
</evidence>
<feature type="compositionally biased region" description="Basic and acidic residues" evidence="11">
    <location>
        <begin position="775"/>
        <end position="788"/>
    </location>
</feature>
<keyword evidence="2" id="KW-0479">Metal-binding</keyword>
<comment type="caution">
    <text evidence="13">The sequence shown here is derived from an EMBL/GenBank/DDBJ whole genome shotgun (WGS) entry which is preliminary data.</text>
</comment>
<dbReference type="InterPro" id="IPR018957">
    <property type="entry name" value="Znf_C3HC4_RING-type"/>
</dbReference>
<dbReference type="InterPro" id="IPR013083">
    <property type="entry name" value="Znf_RING/FYVE/PHD"/>
</dbReference>
<feature type="compositionally biased region" description="Polar residues" evidence="11">
    <location>
        <begin position="510"/>
        <end position="521"/>
    </location>
</feature>
<feature type="region of interest" description="Disordered" evidence="11">
    <location>
        <begin position="240"/>
        <end position="303"/>
    </location>
</feature>
<feature type="compositionally biased region" description="Polar residues" evidence="11">
    <location>
        <begin position="833"/>
        <end position="849"/>
    </location>
</feature>
<feature type="compositionally biased region" description="Polar residues" evidence="11">
    <location>
        <begin position="177"/>
        <end position="188"/>
    </location>
</feature>
<dbReference type="InterPro" id="IPR031099">
    <property type="entry name" value="BRCA1-associated"/>
</dbReference>
<feature type="region of interest" description="Disordered" evidence="11">
    <location>
        <begin position="973"/>
        <end position="1023"/>
    </location>
</feature>
<dbReference type="PANTHER" id="PTHR13763:SF0">
    <property type="entry name" value="BREAST CANCER TYPE 1 SUSCEPTIBILITY PROTEIN"/>
    <property type="match status" value="1"/>
</dbReference>
<dbReference type="EC" id="2.3.2.27" evidence="13"/>
<dbReference type="GO" id="GO:0045944">
    <property type="term" value="P:positive regulation of transcription by RNA polymerase II"/>
    <property type="evidence" value="ECO:0007669"/>
    <property type="project" value="TreeGrafter"/>
</dbReference>
<dbReference type="EMBL" id="MU826865">
    <property type="protein sequence ID" value="KAJ7370421.1"/>
    <property type="molecule type" value="Genomic_DNA"/>
</dbReference>
<dbReference type="PANTHER" id="PTHR13763">
    <property type="entry name" value="BREAST CANCER TYPE 1 SUSCEPTIBILITY PROTEIN BRCA1"/>
    <property type="match status" value="1"/>
</dbReference>
<dbReference type="InterPro" id="IPR001841">
    <property type="entry name" value="Znf_RING"/>
</dbReference>
<keyword evidence="8" id="KW-0539">Nucleus</keyword>
<protein>
    <submittedName>
        <fullName evidence="13">Breast cancer 1, early onset</fullName>
        <ecNumber evidence="13">2.3.2.27</ecNumber>
    </submittedName>
</protein>
<dbReference type="CDD" id="cd16498">
    <property type="entry name" value="RING-HC_BRCA1"/>
    <property type="match status" value="1"/>
</dbReference>
<evidence type="ECO:0000256" key="9">
    <source>
        <dbReference type="ARBA" id="ARBA00023306"/>
    </source>
</evidence>
<evidence type="ECO:0000256" key="2">
    <source>
        <dbReference type="ARBA" id="ARBA00022723"/>
    </source>
</evidence>
<feature type="region of interest" description="Disordered" evidence="11">
    <location>
        <begin position="775"/>
        <end position="884"/>
    </location>
</feature>
<keyword evidence="13" id="KW-0012">Acyltransferase</keyword>
<feature type="compositionally biased region" description="Basic residues" evidence="11">
    <location>
        <begin position="198"/>
        <end position="212"/>
    </location>
</feature>
<dbReference type="SMART" id="SM00184">
    <property type="entry name" value="RING"/>
    <property type="match status" value="1"/>
</dbReference>
<dbReference type="Pfam" id="PF00097">
    <property type="entry name" value="zf-C3HC4"/>
    <property type="match status" value="1"/>
</dbReference>
<organism evidence="13 14">
    <name type="scientific">Desmophyllum pertusum</name>
    <dbReference type="NCBI Taxonomy" id="174260"/>
    <lineage>
        <taxon>Eukaryota</taxon>
        <taxon>Metazoa</taxon>
        <taxon>Cnidaria</taxon>
        <taxon>Anthozoa</taxon>
        <taxon>Hexacorallia</taxon>
        <taxon>Scleractinia</taxon>
        <taxon>Caryophylliina</taxon>
        <taxon>Caryophylliidae</taxon>
        <taxon>Desmophyllum</taxon>
    </lineage>
</organism>
<feature type="compositionally biased region" description="Basic and acidic residues" evidence="11">
    <location>
        <begin position="522"/>
        <end position="531"/>
    </location>
</feature>
<feature type="region of interest" description="Disordered" evidence="11">
    <location>
        <begin position="595"/>
        <end position="634"/>
    </location>
</feature>
<dbReference type="GO" id="GO:0031436">
    <property type="term" value="C:BRCA1-BARD1 complex"/>
    <property type="evidence" value="ECO:0007669"/>
    <property type="project" value="TreeGrafter"/>
</dbReference>
<dbReference type="GO" id="GO:0070531">
    <property type="term" value="C:BRCA1-A complex"/>
    <property type="evidence" value="ECO:0007669"/>
    <property type="project" value="TreeGrafter"/>
</dbReference>
<keyword evidence="7" id="KW-0234">DNA repair</keyword>
<feature type="compositionally biased region" description="Basic and acidic residues" evidence="11">
    <location>
        <begin position="819"/>
        <end position="832"/>
    </location>
</feature>
<feature type="domain" description="RING-type" evidence="12">
    <location>
        <begin position="21"/>
        <end position="66"/>
    </location>
</feature>
<feature type="compositionally biased region" description="Polar residues" evidence="11">
    <location>
        <begin position="269"/>
        <end position="289"/>
    </location>
</feature>
<keyword evidence="5 10" id="KW-0863">Zinc-finger</keyword>
<dbReference type="AlphaFoldDB" id="A0A9X0CPB4"/>
<keyword evidence="9" id="KW-0131">Cell cycle</keyword>
<keyword evidence="3" id="KW-0677">Repeat</keyword>
<reference evidence="13" key="1">
    <citation type="submission" date="2023-01" db="EMBL/GenBank/DDBJ databases">
        <title>Genome assembly of the deep-sea coral Lophelia pertusa.</title>
        <authorList>
            <person name="Herrera S."/>
            <person name="Cordes E."/>
        </authorList>
    </citation>
    <scope>NUCLEOTIDE SEQUENCE</scope>
    <source>
        <strain evidence="13">USNM1676648</strain>
        <tissue evidence="13">Polyp</tissue>
    </source>
</reference>
<proteinExistence type="predicted"/>
<dbReference type="Gene3D" id="3.30.40.10">
    <property type="entry name" value="Zinc/RING finger domain, C3HC4 (zinc finger)"/>
    <property type="match status" value="1"/>
</dbReference>
<feature type="compositionally biased region" description="Polar residues" evidence="11">
    <location>
        <begin position="618"/>
        <end position="633"/>
    </location>
</feature>
<evidence type="ECO:0000256" key="11">
    <source>
        <dbReference type="SAM" id="MobiDB-lite"/>
    </source>
</evidence>
<feature type="compositionally biased region" description="Polar residues" evidence="11">
    <location>
        <begin position="111"/>
        <end position="124"/>
    </location>
</feature>
<evidence type="ECO:0000256" key="4">
    <source>
        <dbReference type="ARBA" id="ARBA00022763"/>
    </source>
</evidence>
<evidence type="ECO:0000256" key="6">
    <source>
        <dbReference type="ARBA" id="ARBA00022833"/>
    </source>
</evidence>
<dbReference type="GO" id="GO:0061630">
    <property type="term" value="F:ubiquitin protein ligase activity"/>
    <property type="evidence" value="ECO:0007669"/>
    <property type="project" value="UniProtKB-EC"/>
</dbReference>
<feature type="compositionally biased region" description="Polar residues" evidence="11">
    <location>
        <begin position="942"/>
        <end position="961"/>
    </location>
</feature>
<dbReference type="GO" id="GO:0000724">
    <property type="term" value="P:double-strand break repair via homologous recombination"/>
    <property type="evidence" value="ECO:0007669"/>
    <property type="project" value="TreeGrafter"/>
</dbReference>
<keyword evidence="4" id="KW-0227">DNA damage</keyword>
<feature type="compositionally biased region" description="Basic and acidic residues" evidence="11">
    <location>
        <begin position="931"/>
        <end position="940"/>
    </location>
</feature>
<evidence type="ECO:0000313" key="14">
    <source>
        <dbReference type="Proteomes" id="UP001163046"/>
    </source>
</evidence>
<feature type="compositionally biased region" description="Polar residues" evidence="11">
    <location>
        <begin position="1003"/>
        <end position="1013"/>
    </location>
</feature>
<evidence type="ECO:0000313" key="13">
    <source>
        <dbReference type="EMBL" id="KAJ7370421.1"/>
    </source>
</evidence>
<dbReference type="OrthoDB" id="6105938at2759"/>
<dbReference type="PROSITE" id="PS50089">
    <property type="entry name" value="ZF_RING_2"/>
    <property type="match status" value="1"/>
</dbReference>
<evidence type="ECO:0000256" key="3">
    <source>
        <dbReference type="ARBA" id="ARBA00022737"/>
    </source>
</evidence>
<feature type="region of interest" description="Disordered" evidence="11">
    <location>
        <begin position="485"/>
        <end position="541"/>
    </location>
</feature>
<dbReference type="SUPFAM" id="SSF57850">
    <property type="entry name" value="RING/U-box"/>
    <property type="match status" value="1"/>
</dbReference>
<keyword evidence="13" id="KW-0808">Transferase</keyword>
<dbReference type="InterPro" id="IPR017907">
    <property type="entry name" value="Znf_RING_CS"/>
</dbReference>
<keyword evidence="14" id="KW-1185">Reference proteome</keyword>
<sequence length="1023" mass="111862">MSTKVKDVLDALQQMQKSLECSICLELLKDPHSTNCNHQFCGQCIRQVLEKSSKKSKNKWYCPLCKTPVSKRSLTPNPKLNEIVAAVRNLQGAVQEDTGIPTGSPPLRPFKSSSMAGASGSVHFSTHHPTPRKFLNDSKDIKQKASNKNQFSVYIENNENLDQALESKQPQVISNVNIRSTLGPSLTQTTTSSEKSKKSSNTKTTRRTRNSRRIAQENQPGERINGRNVSEELLHMIDTLPFQPVSREGPTCPTQDEAPMADEPEPEPSKTTAPSHNSGRSTETASSIIINDRITGSKETDQSTSVQCERTACLTTIAEADSSMRTSPCDSTAVCGNTESLPPCVNTTTNDKENEGAVSSTKFDSCPLSSSDTMQSVSILPSLDCHEQCNAVPGHVHGENQQDGARRNEDAICQDTKGSELISTESCDAKNQEEPFIVFKERQASDYQQTPQLSQSINTQLPTGCISGSVTDRASLDFEGLVSLFDDPSLSKPEEALQKNSESEKEHPNSSKSVTEETSSPVKEERVHADAPETDATDSDLCERVKKRQRIRPSNISVLQLNRRSEPVKKSGQLKTKTRKRSVDYVAVLTRDEPIPDGNARKKFRRTEVSSLGEASPQMVNTESKSQEDSGLSNECKDIKEDVNGSTGACILVCGKDDEQVDDDALGVDSHLCSSGKTVLSYEMIPASVSSSEKSVSPVIDPMIAHVHQALEGVQGSATKDTEEWGSQNMMENGHAEVTKNHTPVDDCSRKIATCEESPQIKPVWHKENRKIDENLDKENSLQDHEPGTKFTTSEVSSPEKPFMTASRVVASKQNISPKGKEKNNHMEDGNKDGSSQVSVTSRQESQPFDPSEDLLLSVCDPSSQFHEEVEEPAPGRVDSNVTHKLRNDCNPSLELGLNESHLAGAFNSRSQEEILLGETGTTGSKIKGKLSKESAEAEGKTPQSLSQETGFSDNTPSQSSLEVMDAMTPCLFGNDSWDTPDKNMTQKTSRNQRCHNNVPEVSATSSKYSPRSSRALGPVMKL</sequence>
<name>A0A9X0CPB4_9CNID</name>
<evidence type="ECO:0000256" key="10">
    <source>
        <dbReference type="PROSITE-ProRule" id="PRU00175"/>
    </source>
</evidence>
<feature type="region of interest" description="Disordered" evidence="11">
    <location>
        <begin position="917"/>
        <end position="961"/>
    </location>
</feature>
<evidence type="ECO:0000256" key="1">
    <source>
        <dbReference type="ARBA" id="ARBA00004123"/>
    </source>
</evidence>
<dbReference type="Proteomes" id="UP001163046">
    <property type="component" value="Unassembled WGS sequence"/>
</dbReference>
<evidence type="ECO:0000256" key="8">
    <source>
        <dbReference type="ARBA" id="ARBA00023242"/>
    </source>
</evidence>